<dbReference type="PROSITE" id="PS50125">
    <property type="entry name" value="GUANYLATE_CYCLASE_2"/>
    <property type="match status" value="1"/>
</dbReference>
<dbReference type="EMBL" id="QSRB01000007">
    <property type="protein sequence ID" value="RGK85675.1"/>
    <property type="molecule type" value="Genomic_DNA"/>
</dbReference>
<comment type="caution">
    <text evidence="2">The sequence shown here is derived from an EMBL/GenBank/DDBJ whole genome shotgun (WGS) entry which is preliminary data.</text>
</comment>
<dbReference type="EMBL" id="QRVP01000003">
    <property type="protein sequence ID" value="RGS56371.1"/>
    <property type="molecule type" value="Genomic_DNA"/>
</dbReference>
<dbReference type="InterPro" id="IPR029787">
    <property type="entry name" value="Nucleotide_cyclase"/>
</dbReference>
<gene>
    <name evidence="3" type="ORF">DWX87_04800</name>
    <name evidence="2" type="ORF">DXC91_10440</name>
</gene>
<dbReference type="Proteomes" id="UP000260874">
    <property type="component" value="Unassembled WGS sequence"/>
</dbReference>
<dbReference type="Pfam" id="PF00211">
    <property type="entry name" value="Guanylate_cyc"/>
    <property type="match status" value="1"/>
</dbReference>
<accession>A0A3E4Q0Z6</accession>
<dbReference type="CDD" id="cd07302">
    <property type="entry name" value="CHD"/>
    <property type="match status" value="1"/>
</dbReference>
<organism evidence="2 4">
    <name type="scientific">Bacteroides uniformis</name>
    <dbReference type="NCBI Taxonomy" id="820"/>
    <lineage>
        <taxon>Bacteria</taxon>
        <taxon>Pseudomonadati</taxon>
        <taxon>Bacteroidota</taxon>
        <taxon>Bacteroidia</taxon>
        <taxon>Bacteroidales</taxon>
        <taxon>Bacteroidaceae</taxon>
        <taxon>Bacteroides</taxon>
    </lineage>
</organism>
<dbReference type="RefSeq" id="WP_117703684.1">
    <property type="nucleotide sequence ID" value="NZ_QRVP01000003.1"/>
</dbReference>
<dbReference type="GO" id="GO:0009190">
    <property type="term" value="P:cyclic nucleotide biosynthetic process"/>
    <property type="evidence" value="ECO:0007669"/>
    <property type="project" value="InterPro"/>
</dbReference>
<dbReference type="Proteomes" id="UP000285283">
    <property type="component" value="Unassembled WGS sequence"/>
</dbReference>
<proteinExistence type="predicted"/>
<dbReference type="Gene3D" id="3.30.70.1230">
    <property type="entry name" value="Nucleotide cyclase"/>
    <property type="match status" value="1"/>
</dbReference>
<evidence type="ECO:0000313" key="4">
    <source>
        <dbReference type="Proteomes" id="UP000260874"/>
    </source>
</evidence>
<evidence type="ECO:0000313" key="2">
    <source>
        <dbReference type="EMBL" id="RGK85675.1"/>
    </source>
</evidence>
<dbReference type="GO" id="GO:0004016">
    <property type="term" value="F:adenylate cyclase activity"/>
    <property type="evidence" value="ECO:0007669"/>
    <property type="project" value="UniProtKB-ARBA"/>
</dbReference>
<evidence type="ECO:0000313" key="3">
    <source>
        <dbReference type="EMBL" id="RGS56371.1"/>
    </source>
</evidence>
<evidence type="ECO:0000313" key="5">
    <source>
        <dbReference type="Proteomes" id="UP000285283"/>
    </source>
</evidence>
<dbReference type="AlphaFoldDB" id="A0A3E4Q0Z6"/>
<reference evidence="4 5" key="1">
    <citation type="submission" date="2018-08" db="EMBL/GenBank/DDBJ databases">
        <title>A genome reference for cultivated species of the human gut microbiota.</title>
        <authorList>
            <person name="Zou Y."/>
            <person name="Xue W."/>
            <person name="Luo G."/>
        </authorList>
    </citation>
    <scope>NUCLEOTIDE SEQUENCE [LARGE SCALE GENOMIC DNA]</scope>
    <source>
        <strain evidence="3 5">AF21-53</strain>
        <strain evidence="2 4">TF09-22</strain>
    </source>
</reference>
<evidence type="ECO:0000259" key="1">
    <source>
        <dbReference type="PROSITE" id="PS50125"/>
    </source>
</evidence>
<dbReference type="InterPro" id="IPR001054">
    <property type="entry name" value="A/G_cyclase"/>
</dbReference>
<dbReference type="SUPFAM" id="SSF55073">
    <property type="entry name" value="Nucleotide cyclase"/>
    <property type="match status" value="1"/>
</dbReference>
<name>A0A3E4Q0Z6_BACUN</name>
<sequence length="314" mass="36117">MGLKDFMTDMRNMIDDVHTKGFTYNTSSKVPSLSDSDLTYESGDAKKGKCIETCVLFVDIRNSVELTREHDTETMGRIYTAFTKGVLNAAREHNGYVRNIIGDRVMVVFPVNNCFVNAVNCAITINHISQMINEVFRNVNFHCGIGVDYGEMRVIKVGIERKGEENIENKGLVWVGKPANLASRLTDFAGKTVEDEFYNVAGEFYYYDPLGIPSFLCKPRNGWFKDSRKLTAEQLARELDYSPVNGLNIHIRNISSFMRITEKYEYSPILISDEVHREYIKQNSQESKHWKQETREIKDITYKVWGADLRWKLA</sequence>
<dbReference type="GO" id="GO:0035556">
    <property type="term" value="P:intracellular signal transduction"/>
    <property type="evidence" value="ECO:0007669"/>
    <property type="project" value="InterPro"/>
</dbReference>
<protein>
    <recommendedName>
        <fullName evidence="1">Guanylate cyclase domain-containing protein</fullName>
    </recommendedName>
</protein>
<feature type="domain" description="Guanylate cyclase" evidence="1">
    <location>
        <begin position="54"/>
        <end position="186"/>
    </location>
</feature>